<dbReference type="InterPro" id="IPR050587">
    <property type="entry name" value="GNT1/Glycosyltrans_8"/>
</dbReference>
<protein>
    <submittedName>
        <fullName evidence="1">ORF99</fullName>
    </submittedName>
</protein>
<dbReference type="EMBL" id="KU738903">
    <property type="protein sequence ID" value="AMN16228.1"/>
    <property type="molecule type" value="Genomic_DNA"/>
</dbReference>
<organism evidence="1">
    <name type="scientific">Helicoverpa SNPV AC53</name>
    <dbReference type="NCBI Taxonomy" id="1569367"/>
    <lineage>
        <taxon>Viruses</taxon>
        <taxon>Viruses incertae sedis</taxon>
        <taxon>Naldaviricetes</taxon>
        <taxon>Lefavirales</taxon>
        <taxon>Baculoviridae</taxon>
        <taxon>Alphabaculovirus</taxon>
        <taxon>Alphabaculovirus helarmigerae</taxon>
    </lineage>
</organism>
<dbReference type="EMBL" id="KU738899">
    <property type="protein sequence ID" value="AMN15676.1"/>
    <property type="molecule type" value="Genomic_DNA"/>
</dbReference>
<dbReference type="EMBL" id="KU738897">
    <property type="protein sequence ID" value="AMN15400.1"/>
    <property type="molecule type" value="Genomic_DNA"/>
</dbReference>
<dbReference type="EMBL" id="KU738900">
    <property type="protein sequence ID" value="AMN15814.1"/>
    <property type="molecule type" value="Genomic_DNA"/>
</dbReference>
<dbReference type="PANTHER" id="PTHR11183">
    <property type="entry name" value="GLYCOGENIN SUBFAMILY MEMBER"/>
    <property type="match status" value="1"/>
</dbReference>
<proteinExistence type="predicted"/>
<evidence type="ECO:0000313" key="9">
    <source>
        <dbReference type="EMBL" id="AMN16366.1"/>
    </source>
</evidence>
<dbReference type="Pfam" id="PF01501">
    <property type="entry name" value="Glyco_transf_8"/>
    <property type="match status" value="1"/>
</dbReference>
<dbReference type="InterPro" id="IPR002495">
    <property type="entry name" value="Glyco_trans_8"/>
</dbReference>
<reference evidence="1" key="1">
    <citation type="journal article" date="2015" name="Genome Announc.">
        <title>Complete Genome Sequences of Helicoverpa armigera Single Nucleopolyhedrovirus Strains AC53 and H25EA1 from Australia.</title>
        <authorList>
            <person name="Noune C."/>
            <person name="Hauxwell C."/>
        </authorList>
    </citation>
    <scope>NUCLEOTIDE SEQUENCE</scope>
    <source>
        <strain evidence="1">AC53</strain>
    </source>
</reference>
<dbReference type="EMBL" id="KU738904">
    <property type="protein sequence ID" value="AMN16366.1"/>
    <property type="molecule type" value="Genomic_DNA"/>
</dbReference>
<dbReference type="EMBL" id="KJ909666">
    <property type="protein sequence ID" value="AIG63140.1"/>
    <property type="molecule type" value="Genomic_DNA"/>
</dbReference>
<sequence>MYAYVTLVMLGDEYVEGALVLAKSLLLSGTKHDLICMITNDVSDHARESLIRYYTRVVLVDFIEYSCPKMLTRRQDQLYGKWINYSFTKWQCLSMSDYSKIIYLDADQLVIRNIDHLFDLTAPALCFCSEYYTYYDSFAHGATITPTNMKAFFRYNKILGKTGTVVLNPDKDLLSTIQQLLNKNNKCLMKNRYHNGFDEQIFLQALIKNNISVTQLSLMYVWNAGNYQRLSKNLEPSVINYYGDVKPWQIVDDNKILYMDLFIWKYFRMLMERDMK</sequence>
<evidence type="ECO:0000313" key="6">
    <source>
        <dbReference type="EMBL" id="AMN15952.1"/>
    </source>
</evidence>
<evidence type="ECO:0000313" key="7">
    <source>
        <dbReference type="EMBL" id="AMN16090.1"/>
    </source>
</evidence>
<dbReference type="EMBL" id="KU738901">
    <property type="protein sequence ID" value="AMN15952.1"/>
    <property type="molecule type" value="Genomic_DNA"/>
</dbReference>
<name>A0A075TP30_9ABAC</name>
<dbReference type="EMBL" id="KU738898">
    <property type="protein sequence ID" value="AMN15538.1"/>
    <property type="molecule type" value="Genomic_DNA"/>
</dbReference>
<dbReference type="EMBL" id="KU738902">
    <property type="protein sequence ID" value="AMN16090.1"/>
    <property type="molecule type" value="Genomic_DNA"/>
</dbReference>
<evidence type="ECO:0000313" key="8">
    <source>
        <dbReference type="EMBL" id="AMN16228.1"/>
    </source>
</evidence>
<dbReference type="Gene3D" id="3.90.550.10">
    <property type="entry name" value="Spore Coat Polysaccharide Biosynthesis Protein SpsA, Chain A"/>
    <property type="match status" value="1"/>
</dbReference>
<gene>
    <name evidence="1" type="ORF">HaSNPV-AC53_099</name>
</gene>
<evidence type="ECO:0000313" key="5">
    <source>
        <dbReference type="EMBL" id="AMN15814.1"/>
    </source>
</evidence>
<evidence type="ECO:0000313" key="4">
    <source>
        <dbReference type="EMBL" id="AMN15676.1"/>
    </source>
</evidence>
<dbReference type="GO" id="GO:0016757">
    <property type="term" value="F:glycosyltransferase activity"/>
    <property type="evidence" value="ECO:0007669"/>
    <property type="project" value="InterPro"/>
</dbReference>
<reference evidence="2" key="2">
    <citation type="journal article" date="2016" name="Genome Announc.">
        <title>Complete Genome Sequences of Seven Helicoverpa armigera SNPV-AC53-Derived Strains.</title>
        <authorList>
            <person name="Noune C."/>
            <person name="Hauxwell C."/>
        </authorList>
    </citation>
    <scope>NUCLEOTIDE SEQUENCE</scope>
    <source>
        <strain evidence="2">AC53C3</strain>
        <strain evidence="3">AC53C5</strain>
        <strain evidence="4">AC53C6</strain>
        <strain evidence="5">AC53C9</strain>
        <strain evidence="6">AC53T2</strain>
        <strain evidence="9">AC53T5</strain>
    </source>
</reference>
<dbReference type="SUPFAM" id="SSF53448">
    <property type="entry name" value="Nucleotide-diphospho-sugar transferases"/>
    <property type="match status" value="1"/>
</dbReference>
<evidence type="ECO:0000313" key="3">
    <source>
        <dbReference type="EMBL" id="AMN15538.1"/>
    </source>
</evidence>
<reference evidence="1" key="3">
    <citation type="submission" date="2016-08" db="EMBL/GenBank/DDBJ databases">
        <authorList>
            <person name="Seilhamer J.J."/>
        </authorList>
    </citation>
    <scope>NUCLEOTIDE SEQUENCE</scope>
    <source>
        <strain evidence="1">AC53</strain>
        <strain evidence="7">AC53T4.1</strain>
        <strain evidence="8">AC53T4.2</strain>
    </source>
</reference>
<dbReference type="InterPro" id="IPR029044">
    <property type="entry name" value="Nucleotide-diphossugar_trans"/>
</dbReference>
<evidence type="ECO:0000313" key="1">
    <source>
        <dbReference type="EMBL" id="AIG63140.1"/>
    </source>
</evidence>
<accession>A0A075TP30</accession>
<evidence type="ECO:0000313" key="2">
    <source>
        <dbReference type="EMBL" id="AMN15400.1"/>
    </source>
</evidence>